<evidence type="ECO:0000313" key="3">
    <source>
        <dbReference type="Proteomes" id="UP000029558"/>
    </source>
</evidence>
<keyword evidence="2" id="KW-0614">Plasmid</keyword>
<dbReference type="AlphaFoldDB" id="A0A1L6THW2"/>
<evidence type="ECO:0000313" key="2">
    <source>
        <dbReference type="EMBL" id="ALB24626.1"/>
    </source>
</evidence>
<reference evidence="2 3" key="1">
    <citation type="journal article" date="2014" name="Genome Announc.">
        <title>Comparative Genome Analysis of Two Isolates of the Fish Pathogen Piscirickettsia salmonis from Different Hosts Reveals Major Differences in Virulence-Associated Secretion Systems.</title>
        <authorList>
            <person name="Bohle H."/>
            <person name="Henriquez P."/>
            <person name="Grothusen H."/>
            <person name="Navas E."/>
            <person name="Sandoval A."/>
            <person name="Bustamante F."/>
            <person name="Bustos P."/>
            <person name="Mancilla M."/>
        </authorList>
    </citation>
    <scope>NUCLEOTIDE SEQUENCE [LARGE SCALE GENOMIC DNA]</scope>
    <source>
        <strain evidence="3">B1-32597</strain>
        <strain evidence="2">PM32597B1</strain>
    </source>
</reference>
<sequence>MNISFKKIFCFFIIVIINASVIFASPGPLPPRYFYRADTRTPMQIFGSAHIVGAGFLSWGIARGVTPDYDVVSYAAGITVAPNDNPEDLTAGWVSASGDLYGVEHFLDNEFLGRGRGHPDVWVYQIAPTERAYSVNWMLEELLITQNLDPEGRESLVELLDDFEGEDEWVTRDRIRVNEIAQAYLYRYDAGTGEYHHATADVIQNPHFVPQQTPPQQTVNPAIRIQETPIPTTFTTYNPNNDTTDTDGYGMNYGASCAGVAASFSSHREKRSLDNPHGEKIDIPKAPGCNYSKEAAHKIRFKDLPTIPSQLITTQGGYCLAPTQSRDSSMKTSRSYLYAQTCSNVESQKAIYDTLGRVAFSKSQFGIPLCMTAPENVIKGDDKWDYVEFWPCDIYNPYQKWDVRDGKLKPRLNKDLSIQWYGNYGIISKSSGTNIVLDANKMSKYFFKTPSKVNTFWYEIGMRFYDKSDNNYYPMYSGSYNSNYLNRTYYDMKNSRILMLSLYGRAFSSDGWFLSCLTSNIAGKTTDWDWVYFKQCDPFMDNVPNNLKWFLESRVNDPVSAIYIKNSDKSNLYVTTYNHFGSLFDAKSSQSPSSTTMYFDLSKRYGVCTNSSSSGWYVCNDPKHTRYEDDEL</sequence>
<evidence type="ECO:0008006" key="4">
    <source>
        <dbReference type="Google" id="ProtNLM"/>
    </source>
</evidence>
<accession>A0A1L6THW2</accession>
<dbReference type="Gene3D" id="3.90.210.10">
    <property type="entry name" value="Heat-Labile Enterotoxin, subunit A"/>
    <property type="match status" value="1"/>
</dbReference>
<gene>
    <name evidence="2" type="ORF">KU39_3p164</name>
    <name evidence="1" type="ORF">KU39_3p73</name>
</gene>
<name>A0A1L6THW2_PISSA</name>
<dbReference type="EMBL" id="CP012511">
    <property type="protein sequence ID" value="ALB24626.1"/>
    <property type="molecule type" value="Genomic_DNA"/>
</dbReference>
<dbReference type="Pfam" id="PF07598">
    <property type="entry name" value="DUF1561"/>
    <property type="match status" value="1"/>
</dbReference>
<protein>
    <recommendedName>
        <fullName evidence="4">DUF1561 family protein</fullName>
    </recommendedName>
</protein>
<dbReference type="SUPFAM" id="SSF56399">
    <property type="entry name" value="ADP-ribosylation"/>
    <property type="match status" value="1"/>
</dbReference>
<dbReference type="EMBL" id="CP012511">
    <property type="protein sequence ID" value="ALB24535.1"/>
    <property type="molecule type" value="Genomic_DNA"/>
</dbReference>
<organism evidence="2 3">
    <name type="scientific">Piscirickettsia salmonis</name>
    <dbReference type="NCBI Taxonomy" id="1238"/>
    <lineage>
        <taxon>Bacteria</taxon>
        <taxon>Pseudomonadati</taxon>
        <taxon>Pseudomonadota</taxon>
        <taxon>Gammaproteobacteria</taxon>
        <taxon>Thiotrichales</taxon>
        <taxon>Piscirickettsiaceae</taxon>
        <taxon>Piscirickettsia</taxon>
    </lineage>
</organism>
<reference evidence="2" key="2">
    <citation type="submission" date="2015-08" db="EMBL/GenBank/DDBJ databases">
        <title>Complete genome sequence of Piscirickettsia salmonis strain PM32597B1.</title>
        <authorList>
            <person name="Bohle H."/>
            <person name="Henriquez P."/>
            <person name="Navas E."/>
            <person name="Grothusen H."/>
            <person name="Bustamante F."/>
            <person name="Bustos P."/>
            <person name="Bustos P."/>
            <person name="Mancilla M."/>
        </authorList>
    </citation>
    <scope>NUCLEOTIDE SEQUENCE</scope>
    <source>
        <strain evidence="2">PM32597B1</strain>
        <plasmid evidence="2">pPSB1-3</plasmid>
    </source>
</reference>
<dbReference type="RefSeq" id="WP_036772437.1">
    <property type="nucleotide sequence ID" value="NZ_CP012511.1"/>
</dbReference>
<proteinExistence type="predicted"/>
<evidence type="ECO:0000313" key="1">
    <source>
        <dbReference type="EMBL" id="ALB24535.1"/>
    </source>
</evidence>
<geneLocation type="plasmid" evidence="2 3">
    <name>pPSB1-3</name>
</geneLocation>
<dbReference type="InterPro" id="IPR011455">
    <property type="entry name" value="DUF1561"/>
</dbReference>
<dbReference type="Proteomes" id="UP000029558">
    <property type="component" value="Plasmid pPSB1-3"/>
</dbReference>